<dbReference type="AlphaFoldDB" id="A0A6B9GDS2"/>
<sequence>MHSLALRRLPRRFAVPSLTHASDGPASIRSCSTPPFAASMRLILESFPRSASSDGAPAPLHDFCFPLIYPLLFCAINLHAVVAARFIAQFR</sequence>
<keyword evidence="1" id="KW-1133">Transmembrane helix</keyword>
<dbReference type="EMBL" id="CP024768">
    <property type="protein sequence ID" value="QGY30946.1"/>
    <property type="molecule type" value="Genomic_DNA"/>
</dbReference>
<feature type="transmembrane region" description="Helical" evidence="1">
    <location>
        <begin position="67"/>
        <end position="88"/>
    </location>
</feature>
<reference evidence="2 3" key="1">
    <citation type="submission" date="2017-11" db="EMBL/GenBank/DDBJ databases">
        <title>Genome sequence of Pantoea cypripedii NE1.</title>
        <authorList>
            <person name="Nascimento F.X."/>
        </authorList>
    </citation>
    <scope>NUCLEOTIDE SEQUENCE [LARGE SCALE GENOMIC DNA]</scope>
    <source>
        <strain evidence="2 3">NE1</strain>
    </source>
</reference>
<dbReference type="Proteomes" id="UP000502005">
    <property type="component" value="Chromosome"/>
</dbReference>
<accession>A0A6B9GDS2</accession>
<protein>
    <submittedName>
        <fullName evidence="2">Uncharacterized protein</fullName>
    </submittedName>
</protein>
<evidence type="ECO:0000313" key="3">
    <source>
        <dbReference type="Proteomes" id="UP000502005"/>
    </source>
</evidence>
<evidence type="ECO:0000313" key="2">
    <source>
        <dbReference type="EMBL" id="QGY30946.1"/>
    </source>
</evidence>
<keyword evidence="1" id="KW-0812">Transmembrane</keyword>
<organism evidence="2 3">
    <name type="scientific">Pantoea cypripedii</name>
    <name type="common">Pectobacterium cypripedii</name>
    <name type="synonym">Erwinia cypripedii</name>
    <dbReference type="NCBI Taxonomy" id="55209"/>
    <lineage>
        <taxon>Bacteria</taxon>
        <taxon>Pseudomonadati</taxon>
        <taxon>Pseudomonadota</taxon>
        <taxon>Gammaproteobacteria</taxon>
        <taxon>Enterobacterales</taxon>
        <taxon>Erwiniaceae</taxon>
        <taxon>Pantoea</taxon>
    </lineage>
</organism>
<proteinExistence type="predicted"/>
<keyword evidence="1" id="KW-0472">Membrane</keyword>
<evidence type="ECO:0000256" key="1">
    <source>
        <dbReference type="SAM" id="Phobius"/>
    </source>
</evidence>
<name>A0A6B9GDS2_PANCY</name>
<gene>
    <name evidence="2" type="ORF">CUN67_19240</name>
</gene>